<dbReference type="Proteomes" id="UP000296079">
    <property type="component" value="Chromosome 2"/>
</dbReference>
<dbReference type="Gene3D" id="2.60.40.1090">
    <property type="entry name" value="Fimbrial-type adhesion domain"/>
    <property type="match status" value="1"/>
</dbReference>
<dbReference type="InterPro" id="IPR008966">
    <property type="entry name" value="Adhesion_dom_sf"/>
</dbReference>
<reference evidence="1 3" key="1">
    <citation type="journal article" date="2006" name="Nat. Biotechnol.">
        <title>Genome sequence of the bioplastic-producing 'Knallgas' bacterium Ralstonia eutropha H16.</title>
        <authorList>
            <person name="Pohlmann A."/>
            <person name="Fricke W.F."/>
            <person name="Reinecke F."/>
            <person name="Kusian B."/>
            <person name="Liesegang H."/>
            <person name="Cramm R."/>
            <person name="Eitinger T."/>
            <person name="Ewering C."/>
            <person name="Potter M."/>
            <person name="Schwartz E."/>
            <person name="Strittmatter A."/>
            <person name="Voss I."/>
            <person name="Gottschalk G."/>
            <person name="Steinbuechel A."/>
            <person name="Friedrich B."/>
            <person name="Bowien B."/>
        </authorList>
    </citation>
    <scope>NUCLEOTIDE SEQUENCE [LARGE SCALE GENOMIC DNA]</scope>
    <source>
        <strain evidence="3">ATCC 17699 / DSM 428 / KCTC 22496 / NCIMB 10442 / H16 / Stanier 337</strain>
        <strain evidence="1">H16</strain>
    </source>
</reference>
<reference evidence="2 4" key="2">
    <citation type="submission" date="2019-04" db="EMBL/GenBank/DDBJ databases">
        <title>Long-read de novo sequencing of Cupriavidus necator H16.</title>
        <authorList>
            <person name="Little G.T."/>
            <person name="Ehsaan M."/>
            <person name="Arenas-Lopez C."/>
            <person name="Jawed K."/>
            <person name="Winzer K."/>
            <person name="Kovacs K."/>
            <person name="Malys N."/>
            <person name="Minton N.P."/>
        </authorList>
    </citation>
    <scope>NUCLEOTIDE SEQUENCE [LARGE SCALE GENOMIC DNA]</scope>
    <source>
        <strain evidence="2 4">H16</strain>
    </source>
</reference>
<dbReference type="AlphaFoldDB" id="Q0JZF3"/>
<name>Q0JZF3_CUPNH</name>
<accession>Q0JZF3</accession>
<evidence type="ECO:0000313" key="4">
    <source>
        <dbReference type="Proteomes" id="UP000296079"/>
    </source>
</evidence>
<dbReference type="Proteomes" id="UP000008210">
    <property type="component" value="Chromosome 2"/>
</dbReference>
<gene>
    <name evidence="1" type="primary">fimC</name>
    <name evidence="1" type="ordered locus">H16_B2089</name>
    <name evidence="2" type="ORF">E6A55_29730</name>
</gene>
<dbReference type="KEGG" id="reh:H16_B2089"/>
<organism evidence="1 3">
    <name type="scientific">Cupriavidus necator (strain ATCC 17699 / DSM 428 / KCTC 22496 / NCIMB 10442 / H16 / Stanier 337)</name>
    <name type="common">Ralstonia eutropha</name>
    <dbReference type="NCBI Taxonomy" id="381666"/>
    <lineage>
        <taxon>Bacteria</taxon>
        <taxon>Pseudomonadati</taxon>
        <taxon>Pseudomonadota</taxon>
        <taxon>Betaproteobacteria</taxon>
        <taxon>Burkholderiales</taxon>
        <taxon>Burkholderiaceae</taxon>
        <taxon>Cupriavidus</taxon>
    </lineage>
</organism>
<dbReference type="EMBL" id="AM260480">
    <property type="protein sequence ID" value="CAJ96871.1"/>
    <property type="molecule type" value="Genomic_DNA"/>
</dbReference>
<keyword evidence="3" id="KW-1185">Reference proteome</keyword>
<evidence type="ECO:0000313" key="1">
    <source>
        <dbReference type="EMBL" id="CAJ96871.1"/>
    </source>
</evidence>
<dbReference type="GO" id="GO:0007155">
    <property type="term" value="P:cell adhesion"/>
    <property type="evidence" value="ECO:0007669"/>
    <property type="project" value="InterPro"/>
</dbReference>
<dbReference type="eggNOG" id="COG3539">
    <property type="taxonomic scope" value="Bacteria"/>
</dbReference>
<dbReference type="InterPro" id="IPR036937">
    <property type="entry name" value="Adhesion_dom_fimbrial_sf"/>
</dbReference>
<protein>
    <submittedName>
        <fullName evidence="1">Fimbrial assembly protein</fullName>
    </submittedName>
    <submittedName>
        <fullName evidence="2">Type 1 fimbrial protein</fullName>
    </submittedName>
</protein>
<dbReference type="STRING" id="381666.H16_B2089"/>
<dbReference type="HOGENOM" id="CLU_1804625_0_0_4"/>
<sequence length="169" mass="17487">MLNSTSPYQSQRGGALHKILSVLTRSVSRGQATARPWHGILKAAALLFCLALHGQSFGATFSCTPSAGTLDFTAPTGTYGVPRDTPVGTHQNKEFAGPGTYTSSPGFNIALNNCPAGMTSVSYRIDAVTPALDAANSVVSLDASSTASGIGVQLLDDSGNVFRWGPPRS</sequence>
<dbReference type="EMBL" id="CP039288">
    <property type="protein sequence ID" value="QCC04670.1"/>
    <property type="molecule type" value="Genomic_DNA"/>
</dbReference>
<evidence type="ECO:0000313" key="2">
    <source>
        <dbReference type="EMBL" id="QCC04670.1"/>
    </source>
</evidence>
<dbReference type="SUPFAM" id="SSF49401">
    <property type="entry name" value="Bacterial adhesins"/>
    <property type="match status" value="1"/>
</dbReference>
<evidence type="ECO:0000313" key="3">
    <source>
        <dbReference type="Proteomes" id="UP000008210"/>
    </source>
</evidence>
<proteinExistence type="predicted"/>
<dbReference type="GO" id="GO:0009289">
    <property type="term" value="C:pilus"/>
    <property type="evidence" value="ECO:0007669"/>
    <property type="project" value="InterPro"/>
</dbReference>
<dbReference type="OrthoDB" id="8678921at2"/>
<dbReference type="RefSeq" id="WP_011617634.1">
    <property type="nucleotide sequence ID" value="NC_008314.1"/>
</dbReference>